<dbReference type="InterPro" id="IPR037120">
    <property type="entry name" value="Haem_peroxidase_sf_animal"/>
</dbReference>
<dbReference type="CDD" id="cd09823">
    <property type="entry name" value="peroxinectin_like"/>
    <property type="match status" value="1"/>
</dbReference>
<evidence type="ECO:0000256" key="1">
    <source>
        <dbReference type="ARBA" id="ARBA00004613"/>
    </source>
</evidence>
<dbReference type="EMBL" id="WNWW01000309">
    <property type="protein sequence ID" value="KAF3426590.1"/>
    <property type="molecule type" value="Genomic_DNA"/>
</dbReference>
<sequence>MPSSEKTPLTDDKSARVCYVHDALPFYSHQRRQRLQLRCFAYTIAVAIFTMALVITISYSVSHDILDASGSNLTNTSFQSTVNLTGTLKLGFAPGSGSYTLFSNPSVVPASNSIFVSDKSTKDTTATQLSDDEIKEGLQAGRQAVNERLFADVNALMSPLPSPSPEVRHRYAVSTCLSTGTLALAAVAELAATKRIESSRMVFGAPSAVGSFFDAGWESLGVCKQLVTPECPFSKYRTLDGSCNRPMQRGATMTPFRRILPPNYADGIETPRRAISGAELPSAREVSLKVHKPSPSSNPHFTVMLAVYGQFLDHDITATAISQGVNGTSISCCPPSVGHPECFSVPVSSGDPVFDVTGRTCMDFARSAPAPQCKLGPRQQLNQVRSFVCSSFRRLTIVRMNRSFNTACVNSWPPSTGSVVIQGCVKLISHAVKEKCSPGTIRDRRVALLINLIITRTSVRRAGDARANENLHLTTMHLLWARQHNRVAEQLAKINPSWDDETLYEESRRIVGAQLQHVTYREFIPIVLGEQETNLRDLRPLKSGYRQWTGDTDESGTDPSIANSFAAAAFRFAHTLLPGLMKVTDEQRETSSYVELHRMLFNPYSLYAEGGVKSSVTSATRNVIQMTSTHVTSQLTNHLFEDPVANVTVPCGLDLVSLNIQRGRDHGLPGYAKWREYCGLGKVESFSDLEGHLDPQALEDISSLYKSVHDVDLYTGALAELPKADGIVGPTFTCLIADQFARLQKGDRFWYELSGQPHSFTEGQLTELRKMSLARLICDCSDGVTQTQAEVMRAEGTENPMMSCEDIPAPSFEPWRENGSTPPTLRATFAPVNWTAFKNNINDTIRDVVTYINSSRTMIDTDWLAFKNYINDTFSDLRDQLSGLHPPKTNDSTPEAKLSTDSDSLILRAAGSPSVYQDWITFKNNLVKSLNDSIQTIGGGPAAVAKWIAFKQNIVDQFADLKDEISSMKTDVAPKLKMKNNAQEQALTSQNKLTESSTIKNATIPAIFDWKNFKDNIISSINDSIASINDNMPPPGDPAWATFGNDIKDRFSTFRDKIDSQRSTAAPVELATGKPSVNDDWISYKSDIIKTVNDAVNKIKNEMPPPGDPAWATYRDEIVKSFSAFKTTPSPMELATLSSLSEIPQRGYLRAPSKSKFNNTQLANLTDDWLQFKAQINDSLTKLIQDIQSKKPAEVDPIAWAAFKDSAKNDFAKLKDEIATTKADWISKLKPNRSSLSVQATFNKSGDPFKFDYTKFIKPVIPLDEWADFKKQINDTVMNILNNANATDRFNLDELHEMFNESFADIKNEISALRSLVADTYNNKTAADWISFQTQLNSTVKNLVDSLKKEDQIETGSMMRILLEAKDKLSDLEPPVNSGTVLPTEWIQYASRMNKTISDALKNIDNQKQAAAIVRSESSSSDNPKKFTDWLIVPCLVSSFHVFTMATRF</sequence>
<dbReference type="GO" id="GO:0022412">
    <property type="term" value="P:cellular process involved in reproduction in multicellular organism"/>
    <property type="evidence" value="ECO:0007669"/>
    <property type="project" value="UniProtKB-ARBA"/>
</dbReference>
<keyword evidence="2" id="KW-0964">Secreted</keyword>
<evidence type="ECO:0000256" key="9">
    <source>
        <dbReference type="SAM" id="Phobius"/>
    </source>
</evidence>
<evidence type="ECO:0000256" key="2">
    <source>
        <dbReference type="ARBA" id="ARBA00022525"/>
    </source>
</evidence>
<dbReference type="GO" id="GO:0006979">
    <property type="term" value="P:response to oxidative stress"/>
    <property type="evidence" value="ECO:0007669"/>
    <property type="project" value="InterPro"/>
</dbReference>
<dbReference type="Pfam" id="PF03098">
    <property type="entry name" value="An_peroxidase"/>
    <property type="match status" value="2"/>
</dbReference>
<gene>
    <name evidence="10" type="ORF">E2986_02671</name>
</gene>
<dbReference type="InterPro" id="IPR019791">
    <property type="entry name" value="Haem_peroxidase_animal"/>
</dbReference>
<dbReference type="GO" id="GO:0005576">
    <property type="term" value="C:extracellular region"/>
    <property type="evidence" value="ECO:0007669"/>
    <property type="project" value="UniProtKB-SubCell"/>
</dbReference>
<dbReference type="InterPro" id="IPR010255">
    <property type="entry name" value="Haem_peroxidase_sf"/>
</dbReference>
<dbReference type="PROSITE" id="PS50292">
    <property type="entry name" value="PEROXIDASE_3"/>
    <property type="match status" value="1"/>
</dbReference>
<evidence type="ECO:0000256" key="8">
    <source>
        <dbReference type="PIRSR" id="PIRSR619791-2"/>
    </source>
</evidence>
<comment type="caution">
    <text evidence="10">The sequence shown here is derived from an EMBL/GenBank/DDBJ whole genome shotgun (WGS) entry which is preliminary data.</text>
</comment>
<dbReference type="SUPFAM" id="SSF48113">
    <property type="entry name" value="Heme-dependent peroxidases"/>
    <property type="match status" value="1"/>
</dbReference>
<keyword evidence="4 8" id="KW-0349">Heme</keyword>
<evidence type="ECO:0000313" key="10">
    <source>
        <dbReference type="EMBL" id="KAF3426590.1"/>
    </source>
</evidence>
<dbReference type="PANTHER" id="PTHR11475">
    <property type="entry name" value="OXIDASE/PEROXIDASE"/>
    <property type="match status" value="1"/>
</dbReference>
<keyword evidence="9" id="KW-0472">Membrane</keyword>
<evidence type="ECO:0000256" key="5">
    <source>
        <dbReference type="ARBA" id="ARBA00022729"/>
    </source>
</evidence>
<proteinExistence type="predicted"/>
<reference evidence="10" key="1">
    <citation type="submission" date="2019-11" db="EMBL/GenBank/DDBJ databases">
        <title>The nuclear and mitochondrial genomes of Frieseomelitta varia - a highly eusocial stingless bee (Meliponini) with a permanently sterile worker caste.</title>
        <authorList>
            <person name="Freitas F.C.P."/>
            <person name="Lourenco A.P."/>
            <person name="Nunes F.M.F."/>
            <person name="Paschoal A.R."/>
            <person name="Abreu F.C.P."/>
            <person name="Barbin F.O."/>
            <person name="Bataglia L."/>
            <person name="Cardoso-Junior C.A.M."/>
            <person name="Cervoni M.S."/>
            <person name="Silva S.R."/>
            <person name="Dalarmi F."/>
            <person name="Del Lama M.A."/>
            <person name="Depintor T.S."/>
            <person name="Ferreira K.M."/>
            <person name="Goria P.S."/>
            <person name="Jaskot M.C."/>
            <person name="Lago D.C."/>
            <person name="Luna-Lucena D."/>
            <person name="Moda L.M."/>
            <person name="Nascimento L."/>
            <person name="Pedrino M."/>
            <person name="Rabico F.O."/>
            <person name="Sanches F.C."/>
            <person name="Santos D.E."/>
            <person name="Santos C.G."/>
            <person name="Vieira J."/>
            <person name="Lopes T.F."/>
            <person name="Barchuk A.R."/>
            <person name="Hartfelder K."/>
            <person name="Simoes Z.L.P."/>
            <person name="Bitondi M.M.G."/>
            <person name="Pinheiro D.G."/>
        </authorList>
    </citation>
    <scope>NUCLEOTIDE SEQUENCE</scope>
    <source>
        <strain evidence="10">USP_RPSP 00005682</strain>
        <tissue evidence="10">Whole individual</tissue>
    </source>
</reference>
<dbReference type="PRINTS" id="PR00457">
    <property type="entry name" value="ANPEROXIDASE"/>
</dbReference>
<evidence type="ECO:0000256" key="6">
    <source>
        <dbReference type="ARBA" id="ARBA00023002"/>
    </source>
</evidence>
<accession>A0A833S8D1</accession>
<evidence type="ECO:0000256" key="4">
    <source>
        <dbReference type="ARBA" id="ARBA00022617"/>
    </source>
</evidence>
<feature type="transmembrane region" description="Helical" evidence="9">
    <location>
        <begin position="39"/>
        <end position="61"/>
    </location>
</feature>
<evidence type="ECO:0008006" key="12">
    <source>
        <dbReference type="Google" id="ProtNLM"/>
    </source>
</evidence>
<dbReference type="FunFam" id="1.10.640.10:FF:000003">
    <property type="entry name" value="chorion peroxidase"/>
    <property type="match status" value="1"/>
</dbReference>
<name>A0A833S8D1_9HYME</name>
<keyword evidence="5" id="KW-0732">Signal</keyword>
<keyword evidence="8" id="KW-0479">Metal-binding</keyword>
<keyword evidence="11" id="KW-1185">Reference proteome</keyword>
<dbReference type="GO" id="GO:0004601">
    <property type="term" value="F:peroxidase activity"/>
    <property type="evidence" value="ECO:0007669"/>
    <property type="project" value="UniProtKB-KW"/>
</dbReference>
<keyword evidence="7 8" id="KW-0408">Iron</keyword>
<organism evidence="10 11">
    <name type="scientific">Frieseomelitta varia</name>
    <dbReference type="NCBI Taxonomy" id="561572"/>
    <lineage>
        <taxon>Eukaryota</taxon>
        <taxon>Metazoa</taxon>
        <taxon>Ecdysozoa</taxon>
        <taxon>Arthropoda</taxon>
        <taxon>Hexapoda</taxon>
        <taxon>Insecta</taxon>
        <taxon>Pterygota</taxon>
        <taxon>Neoptera</taxon>
        <taxon>Endopterygota</taxon>
        <taxon>Hymenoptera</taxon>
        <taxon>Apocrita</taxon>
        <taxon>Aculeata</taxon>
        <taxon>Apoidea</taxon>
        <taxon>Anthophila</taxon>
        <taxon>Apidae</taxon>
        <taxon>Frieseomelitta</taxon>
    </lineage>
</organism>
<dbReference type="PANTHER" id="PTHR11475:SF141">
    <property type="entry name" value="CARDINAL"/>
    <property type="match status" value="1"/>
</dbReference>
<keyword evidence="9" id="KW-1133">Transmembrane helix</keyword>
<feature type="binding site" description="axial binding residue" evidence="8">
    <location>
        <position position="574"/>
    </location>
    <ligand>
        <name>heme b</name>
        <dbReference type="ChEBI" id="CHEBI:60344"/>
    </ligand>
    <ligandPart>
        <name>Fe</name>
        <dbReference type="ChEBI" id="CHEBI:18248"/>
    </ligandPart>
</feature>
<dbReference type="GO" id="GO:0020037">
    <property type="term" value="F:heme binding"/>
    <property type="evidence" value="ECO:0007669"/>
    <property type="project" value="InterPro"/>
</dbReference>
<protein>
    <recommendedName>
        <fullName evidence="12">Chorion peroxidase</fullName>
    </recommendedName>
</protein>
<dbReference type="Gene3D" id="1.10.640.10">
    <property type="entry name" value="Haem peroxidase domain superfamily, animal type"/>
    <property type="match status" value="2"/>
</dbReference>
<keyword evidence="3" id="KW-0575">Peroxidase</keyword>
<comment type="subcellular location">
    <subcellularLocation>
        <location evidence="1">Secreted</location>
    </subcellularLocation>
</comment>
<evidence type="ECO:0000256" key="7">
    <source>
        <dbReference type="ARBA" id="ARBA00023004"/>
    </source>
</evidence>
<keyword evidence="6" id="KW-0560">Oxidoreductase</keyword>
<dbReference type="Proteomes" id="UP000655588">
    <property type="component" value="Unassembled WGS sequence"/>
</dbReference>
<evidence type="ECO:0000313" key="11">
    <source>
        <dbReference type="Proteomes" id="UP000655588"/>
    </source>
</evidence>
<evidence type="ECO:0000256" key="3">
    <source>
        <dbReference type="ARBA" id="ARBA00022559"/>
    </source>
</evidence>
<keyword evidence="9" id="KW-0812">Transmembrane</keyword>
<dbReference type="GO" id="GO:0046872">
    <property type="term" value="F:metal ion binding"/>
    <property type="evidence" value="ECO:0007669"/>
    <property type="project" value="UniProtKB-KW"/>
</dbReference>